<dbReference type="RefSeq" id="WP_174806839.1">
    <property type="nucleotide sequence ID" value="NZ_JAROBY010000013.1"/>
</dbReference>
<dbReference type="Proteomes" id="UP001355653">
    <property type="component" value="Unassembled WGS sequence"/>
</dbReference>
<name>A0ABU6D868_9BACL</name>
<protein>
    <submittedName>
        <fullName evidence="1">Uncharacterized protein</fullName>
    </submittedName>
</protein>
<reference evidence="1 2" key="1">
    <citation type="submission" date="2023-03" db="EMBL/GenBank/DDBJ databases">
        <title>Bacillus Genome Sequencing.</title>
        <authorList>
            <person name="Dunlap C."/>
        </authorList>
    </citation>
    <scope>NUCLEOTIDE SEQUENCE [LARGE SCALE GENOMIC DNA]</scope>
    <source>
        <strain evidence="1 2">NRS-1351</strain>
    </source>
</reference>
<accession>A0ABU6D868</accession>
<organism evidence="1 2">
    <name type="scientific">Paenibacillus chondroitinus</name>
    <dbReference type="NCBI Taxonomy" id="59842"/>
    <lineage>
        <taxon>Bacteria</taxon>
        <taxon>Bacillati</taxon>
        <taxon>Bacillota</taxon>
        <taxon>Bacilli</taxon>
        <taxon>Bacillales</taxon>
        <taxon>Paenibacillaceae</taxon>
        <taxon>Paenibacillus</taxon>
    </lineage>
</organism>
<evidence type="ECO:0000313" key="2">
    <source>
        <dbReference type="Proteomes" id="UP001355653"/>
    </source>
</evidence>
<keyword evidence="2" id="KW-1185">Reference proteome</keyword>
<evidence type="ECO:0000313" key="1">
    <source>
        <dbReference type="EMBL" id="MEB4793625.1"/>
    </source>
</evidence>
<gene>
    <name evidence="1" type="ORF">P5G65_06935</name>
</gene>
<dbReference type="EMBL" id="JAROBY010000013">
    <property type="protein sequence ID" value="MEB4793625.1"/>
    <property type="molecule type" value="Genomic_DNA"/>
</dbReference>
<proteinExistence type="predicted"/>
<comment type="caution">
    <text evidence="1">The sequence shown here is derived from an EMBL/GenBank/DDBJ whole genome shotgun (WGS) entry which is preliminary data.</text>
</comment>
<sequence length="83" mass="9414">MPTHSTPRWTMAAVRRFDIIYAQRRTPFMVAWWSASFPGFGHLLMYKNTTGVLLTLSEVIINSLAKINLAMVYSFSGNFALAK</sequence>